<dbReference type="RefSeq" id="WP_258829148.1">
    <property type="nucleotide sequence ID" value="NZ_JANUHA010000013.1"/>
</dbReference>
<evidence type="ECO:0000256" key="4">
    <source>
        <dbReference type="SAM" id="SignalP"/>
    </source>
</evidence>
<dbReference type="InterPro" id="IPR036452">
    <property type="entry name" value="Ribo_hydro-like"/>
</dbReference>
<evidence type="ECO:0000259" key="6">
    <source>
        <dbReference type="Pfam" id="PF13472"/>
    </source>
</evidence>
<dbReference type="Gene3D" id="2.60.40.10">
    <property type="entry name" value="Immunoglobulins"/>
    <property type="match status" value="1"/>
</dbReference>
<dbReference type="SUPFAM" id="SSF53590">
    <property type="entry name" value="Nucleoside hydrolase"/>
    <property type="match status" value="1"/>
</dbReference>
<evidence type="ECO:0000313" key="8">
    <source>
        <dbReference type="Proteomes" id="UP001206572"/>
    </source>
</evidence>
<gene>
    <name evidence="7" type="primary">pelA</name>
    <name evidence="7" type="ORF">NX780_17420</name>
</gene>
<dbReference type="InterPro" id="IPR011483">
    <property type="entry name" value="Sde182_NH-like"/>
</dbReference>
<dbReference type="Gene3D" id="3.90.245.10">
    <property type="entry name" value="Ribonucleoside hydrolase-like"/>
    <property type="match status" value="1"/>
</dbReference>
<dbReference type="Gene3D" id="1.50.10.20">
    <property type="match status" value="1"/>
</dbReference>
<dbReference type="NCBIfam" id="TIGR02474">
    <property type="entry name" value="pec_lyase"/>
    <property type="match status" value="1"/>
</dbReference>
<keyword evidence="2" id="KW-0378">Hydrolase</keyword>
<dbReference type="Gene3D" id="3.40.50.1110">
    <property type="entry name" value="SGNH hydrolase"/>
    <property type="match status" value="1"/>
</dbReference>
<feature type="region of interest" description="Disordered" evidence="3">
    <location>
        <begin position="961"/>
        <end position="1007"/>
    </location>
</feature>
<feature type="chain" id="PRO_5045368464" evidence="4">
    <location>
        <begin position="22"/>
        <end position="1033"/>
    </location>
</feature>
<dbReference type="PANTHER" id="PTHR43695:SF1">
    <property type="entry name" value="RHAMNOGALACTURONAN ACETYLESTERASE"/>
    <property type="match status" value="1"/>
</dbReference>
<dbReference type="EC" id="4.2.2.2" evidence="7"/>
<organism evidence="7 8">
    <name type="scientific">Massilia agri</name>
    <dbReference type="NCBI Taxonomy" id="1886785"/>
    <lineage>
        <taxon>Bacteria</taxon>
        <taxon>Pseudomonadati</taxon>
        <taxon>Pseudomonadota</taxon>
        <taxon>Betaproteobacteria</taxon>
        <taxon>Burkholderiales</taxon>
        <taxon>Oxalobacteraceae</taxon>
        <taxon>Telluria group</taxon>
        <taxon>Massilia</taxon>
    </lineage>
</organism>
<dbReference type="InterPro" id="IPR037459">
    <property type="entry name" value="RhgT-like"/>
</dbReference>
<feature type="domain" description="SGNH hydrolase-type esterase" evidence="6">
    <location>
        <begin position="424"/>
        <end position="609"/>
    </location>
</feature>
<name>A0ABT2APG7_9BURK</name>
<dbReference type="Pfam" id="PF09492">
    <property type="entry name" value="Pec_lyase"/>
    <property type="match status" value="1"/>
</dbReference>
<comment type="similarity">
    <text evidence="1">Belongs to the 'GDSL' lipolytic enzyme family.</text>
</comment>
<evidence type="ECO:0000256" key="3">
    <source>
        <dbReference type="SAM" id="MobiDB-lite"/>
    </source>
</evidence>
<keyword evidence="4" id="KW-0732">Signal</keyword>
<reference evidence="7 8" key="1">
    <citation type="submission" date="2022-08" db="EMBL/GenBank/DDBJ databases">
        <title>Reclassification of Massilia species as members of the genera Telluria, Duganella, Pseudoduganella, Mokoshia gen. nov. and Zemynaea gen. nov. using orthogonal and non-orthogonal genome-based approaches.</title>
        <authorList>
            <person name="Bowman J.P."/>
        </authorList>
    </citation>
    <scope>NUCLEOTIDE SEQUENCE [LARGE SCALE GENOMIC DNA]</scope>
    <source>
        <strain evidence="7 8">JCM 31661</strain>
    </source>
</reference>
<dbReference type="Proteomes" id="UP001206572">
    <property type="component" value="Unassembled WGS sequence"/>
</dbReference>
<keyword evidence="8" id="KW-1185">Reference proteome</keyword>
<dbReference type="PANTHER" id="PTHR43695">
    <property type="entry name" value="PUTATIVE (AFU_ORTHOLOGUE AFUA_2G17250)-RELATED"/>
    <property type="match status" value="1"/>
</dbReference>
<dbReference type="Pfam" id="PF07632">
    <property type="entry name" value="Sde182_NH-like"/>
    <property type="match status" value="1"/>
</dbReference>
<dbReference type="SUPFAM" id="SSF81853">
    <property type="entry name" value="Family 10 polysaccharide lyase"/>
    <property type="match status" value="1"/>
</dbReference>
<dbReference type="InterPro" id="IPR013830">
    <property type="entry name" value="SGNH_hydro"/>
</dbReference>
<dbReference type="InterPro" id="IPR012669">
    <property type="entry name" value="Pectate_lyase"/>
</dbReference>
<keyword evidence="7" id="KW-0456">Lyase</keyword>
<evidence type="ECO:0000259" key="5">
    <source>
        <dbReference type="Pfam" id="PF07632"/>
    </source>
</evidence>
<accession>A0ABT2APG7</accession>
<dbReference type="Pfam" id="PF13472">
    <property type="entry name" value="Lipase_GDSL_2"/>
    <property type="match status" value="1"/>
</dbReference>
<proteinExistence type="inferred from homology"/>
<comment type="caution">
    <text evidence="7">The sequence shown here is derived from an EMBL/GenBank/DDBJ whole genome shotgun (WGS) entry which is preliminary data.</text>
</comment>
<dbReference type="SUPFAM" id="SSF52266">
    <property type="entry name" value="SGNH hydrolase"/>
    <property type="match status" value="1"/>
</dbReference>
<dbReference type="GO" id="GO:0030570">
    <property type="term" value="F:pectate lyase activity"/>
    <property type="evidence" value="ECO:0007669"/>
    <property type="project" value="UniProtKB-EC"/>
</dbReference>
<dbReference type="InterPro" id="IPR013783">
    <property type="entry name" value="Ig-like_fold"/>
</dbReference>
<evidence type="ECO:0000256" key="1">
    <source>
        <dbReference type="ARBA" id="ARBA00008668"/>
    </source>
</evidence>
<dbReference type="EMBL" id="JANUHA010000013">
    <property type="protein sequence ID" value="MCS0598132.1"/>
    <property type="molecule type" value="Genomic_DNA"/>
</dbReference>
<feature type="domain" description="Cellulose-binding Sde182 nucleoside hydrolase-like" evidence="5">
    <location>
        <begin position="633"/>
        <end position="876"/>
    </location>
</feature>
<feature type="signal peptide" evidence="4">
    <location>
        <begin position="1"/>
        <end position="21"/>
    </location>
</feature>
<evidence type="ECO:0000256" key="2">
    <source>
        <dbReference type="ARBA" id="ARBA00022801"/>
    </source>
</evidence>
<evidence type="ECO:0000313" key="7">
    <source>
        <dbReference type="EMBL" id="MCS0598132.1"/>
    </source>
</evidence>
<sequence>MRILLPLLAILCLAPPILSQAATLSTMTPAQPLSETRIAALPPAQQGPWRDYLARSRQLMAADKAALQAEGPLDTTPRPHGGPQDGGMPLRQAAAWYGKPEALHIAGNILSFQTPAGGWGKNIDRSGPPRRPGEPWVPLDAGQRKASWSYVGTFDNGATTNELRFLARVQAQLPGAQGEPYRAAFLKGLRYVLNAQYPNGGFPQVYPLQGGYHDAVTLNDNAMVRVVTLLADVMEGQGDFAFVPAAQLRETRAAVEQAVALFLATQQRSGASLSGWGQQYDALTLALAGARKFEPAALASLETAAVLQFLMRLPDPSPEVRASVDGGVAWLRAAALRDVAWKMTPEGRKLLPAPGAPELWARYYDARTLKPVFGDRDGTIHDDVNELQAERRNGYAWFGTTPAKAIAQHATWSAGAKQARLILVGDSTMAPNGGYGDALCRRLAPAVVCVNQGRAGRSTSSYRAKGYWDTVRRLFEDNRRYSQTWVMIGFGHNDQPGKPGRSTDLKTEFPANMGRYASEARAAGALPILATPLARRTFESGKLVDTLAPWAAATRLAAAGQGLAVVNVHAATMAAFAGLGEAQAVTLGPPPKPDAKGPDLTHLNARGAEIVAPIVLKALQAAVPALSADAKPRVIVSTDIGGTDFDDFQSLVHLLLYADMVELEGLLASPWGEGRDRKRHLLAIIDAYEKDYPKLKTWSPAYPTPAYLRGISKQGGSDLAPPPGWTKATEGSNWIIERARIKDARPLWVLLWGGFEDLAQALHDAPDIKPKLRVYMIGGPNKKWSNAAYDYLAREHPDLWVIENNSTYRGWFAGGDQSGDLGNAAFVERHVKGAGALGDYFAGIAPKIKMGDTPSLTYLFGPNPEDPRIANWGGQFVRAWGRPRLVFDGAPPAGTNVETFAIMELRYRPAGKAPAAPRATLVVDKQEFPCFPQPDGSWQFLFSPKEAKTWTYRIASNHPGLDGQVGGFTSTDPAPERAQQPSSRYPNWWTDDPEPRTAEGPNQGARTVSRWREAFLYDFAARLRRAQAPAPAK</sequence>
<protein>
    <submittedName>
        <fullName evidence="7">Pectate lyase</fullName>
        <ecNumber evidence="7">4.2.2.2</ecNumber>
    </submittedName>
</protein>
<dbReference type="InterPro" id="IPR036514">
    <property type="entry name" value="SGNH_hydro_sf"/>
</dbReference>